<proteinExistence type="predicted"/>
<evidence type="ECO:0000256" key="9">
    <source>
        <dbReference type="ARBA" id="ARBA00023136"/>
    </source>
</evidence>
<evidence type="ECO:0000256" key="8">
    <source>
        <dbReference type="ARBA" id="ARBA00023114"/>
    </source>
</evidence>
<feature type="chain" id="PRO_5045731972" evidence="11">
    <location>
        <begin position="27"/>
        <end position="357"/>
    </location>
</feature>
<keyword evidence="8" id="KW-0626">Porin</keyword>
<evidence type="ECO:0000256" key="1">
    <source>
        <dbReference type="ARBA" id="ARBA00004571"/>
    </source>
</evidence>
<evidence type="ECO:0000256" key="10">
    <source>
        <dbReference type="ARBA" id="ARBA00023237"/>
    </source>
</evidence>
<keyword evidence="5" id="KW-0812">Transmembrane</keyword>
<dbReference type="SUPFAM" id="SSF56935">
    <property type="entry name" value="Porins"/>
    <property type="match status" value="1"/>
</dbReference>
<evidence type="ECO:0000259" key="12">
    <source>
        <dbReference type="Pfam" id="PF13609"/>
    </source>
</evidence>
<evidence type="ECO:0000313" key="14">
    <source>
        <dbReference type="Proteomes" id="UP001595974"/>
    </source>
</evidence>
<keyword evidence="10" id="KW-0998">Cell outer membrane</keyword>
<evidence type="ECO:0000256" key="11">
    <source>
        <dbReference type="SAM" id="SignalP"/>
    </source>
</evidence>
<evidence type="ECO:0000256" key="3">
    <source>
        <dbReference type="ARBA" id="ARBA00022448"/>
    </source>
</evidence>
<keyword evidence="9" id="KW-0472">Membrane</keyword>
<dbReference type="InterPro" id="IPR023614">
    <property type="entry name" value="Porin_dom_sf"/>
</dbReference>
<sequence length="357" mass="38152">MQKKTNRFVPLVAGGVLGAAMLPAAAQSNVTIYGVVDAAMTRTTGGGYNQTAMDGRGILQGSRLGFRGTEDLGNGLKALFQLEQGLNVDTGTAPPGAPAGESWAFQRQAWVGLGGAWGTLGLGRQYAPGYATARFDILEGSGLYSARGWLTSVGGYTINPGSPARWSNSVRYMSPDLSGFSFEGIYSNYNNEDPARTRHPSGDDRWAMGFGYAKGPGEIGVVYHNVGVGAGVEDTREFFIGGSWDFGFLKAMATWQRKDAEVRSGDNRLWSVGVVVPVLTSSAFHLGYASLDVKGRDNDSNSLSTGFVHNLSKRTALYAILNRMHHDDLAPNLSGIEQPIQPGETASTWALGVRHKF</sequence>
<dbReference type="PANTHER" id="PTHR34501:SF9">
    <property type="entry name" value="MAJOR OUTER MEMBRANE PROTEIN P.IA"/>
    <property type="match status" value="1"/>
</dbReference>
<organism evidence="13 14">
    <name type="scientific">Thauera sinica</name>
    <dbReference type="NCBI Taxonomy" id="2665146"/>
    <lineage>
        <taxon>Bacteria</taxon>
        <taxon>Pseudomonadati</taxon>
        <taxon>Pseudomonadota</taxon>
        <taxon>Betaproteobacteria</taxon>
        <taxon>Rhodocyclales</taxon>
        <taxon>Zoogloeaceae</taxon>
        <taxon>Thauera</taxon>
    </lineage>
</organism>
<name>A0ABW1AY47_9RHOO</name>
<dbReference type="Gene3D" id="2.40.160.10">
    <property type="entry name" value="Porin"/>
    <property type="match status" value="1"/>
</dbReference>
<dbReference type="Pfam" id="PF13609">
    <property type="entry name" value="Porin_4"/>
    <property type="match status" value="1"/>
</dbReference>
<dbReference type="RefSeq" id="WP_157748606.1">
    <property type="nucleotide sequence ID" value="NZ_JBHSOG010000101.1"/>
</dbReference>
<comment type="caution">
    <text evidence="13">The sequence shown here is derived from an EMBL/GenBank/DDBJ whole genome shotgun (WGS) entry which is preliminary data.</text>
</comment>
<keyword evidence="4" id="KW-1134">Transmembrane beta strand</keyword>
<evidence type="ECO:0000256" key="7">
    <source>
        <dbReference type="ARBA" id="ARBA00023065"/>
    </source>
</evidence>
<evidence type="ECO:0000256" key="5">
    <source>
        <dbReference type="ARBA" id="ARBA00022692"/>
    </source>
</evidence>
<reference evidence="14" key="1">
    <citation type="journal article" date="2019" name="Int. J. Syst. Evol. Microbiol.">
        <title>The Global Catalogue of Microorganisms (GCM) 10K type strain sequencing project: providing services to taxonomists for standard genome sequencing and annotation.</title>
        <authorList>
            <consortium name="The Broad Institute Genomics Platform"/>
            <consortium name="The Broad Institute Genome Sequencing Center for Infectious Disease"/>
            <person name="Wu L."/>
            <person name="Ma J."/>
        </authorList>
    </citation>
    <scope>NUCLEOTIDE SEQUENCE [LARGE SCALE GENOMIC DNA]</scope>
    <source>
        <strain evidence="14">SHR3</strain>
    </source>
</reference>
<dbReference type="PANTHER" id="PTHR34501">
    <property type="entry name" value="PROTEIN YDDL-RELATED"/>
    <property type="match status" value="1"/>
</dbReference>
<dbReference type="InterPro" id="IPR033900">
    <property type="entry name" value="Gram_neg_porin_domain"/>
</dbReference>
<dbReference type="CDD" id="cd00342">
    <property type="entry name" value="gram_neg_porins"/>
    <property type="match status" value="1"/>
</dbReference>
<dbReference type="InterPro" id="IPR050298">
    <property type="entry name" value="Gram-neg_bact_OMP"/>
</dbReference>
<evidence type="ECO:0000256" key="2">
    <source>
        <dbReference type="ARBA" id="ARBA00011233"/>
    </source>
</evidence>
<feature type="signal peptide" evidence="11">
    <location>
        <begin position="1"/>
        <end position="26"/>
    </location>
</feature>
<dbReference type="Proteomes" id="UP001595974">
    <property type="component" value="Unassembled WGS sequence"/>
</dbReference>
<accession>A0ABW1AY47</accession>
<gene>
    <name evidence="13" type="ORF">ACFPTN_20855</name>
</gene>
<evidence type="ECO:0000256" key="4">
    <source>
        <dbReference type="ARBA" id="ARBA00022452"/>
    </source>
</evidence>
<keyword evidence="6 11" id="KW-0732">Signal</keyword>
<feature type="domain" description="Porin" evidence="12">
    <location>
        <begin position="17"/>
        <end position="328"/>
    </location>
</feature>
<comment type="subcellular location">
    <subcellularLocation>
        <location evidence="1">Cell outer membrane</location>
        <topology evidence="1">Multi-pass membrane protein</topology>
    </subcellularLocation>
</comment>
<keyword evidence="7" id="KW-0406">Ion transport</keyword>
<dbReference type="EMBL" id="JBHSOG010000101">
    <property type="protein sequence ID" value="MFC5771836.1"/>
    <property type="molecule type" value="Genomic_DNA"/>
</dbReference>
<comment type="subunit">
    <text evidence="2">Homotrimer.</text>
</comment>
<keyword evidence="14" id="KW-1185">Reference proteome</keyword>
<protein>
    <submittedName>
        <fullName evidence="13">Porin</fullName>
    </submittedName>
</protein>
<evidence type="ECO:0000256" key="6">
    <source>
        <dbReference type="ARBA" id="ARBA00022729"/>
    </source>
</evidence>
<keyword evidence="3" id="KW-0813">Transport</keyword>
<evidence type="ECO:0000313" key="13">
    <source>
        <dbReference type="EMBL" id="MFC5771836.1"/>
    </source>
</evidence>